<reference evidence="3 4" key="1">
    <citation type="journal article" date="2014" name="BMC Genomics">
        <title>Genome sequencing of four Aureobasidium pullulans varieties: biotechnological potential, stress tolerance, and description of new species.</title>
        <authorList>
            <person name="Gostin Ar C."/>
            <person name="Ohm R.A."/>
            <person name="Kogej T."/>
            <person name="Sonjak S."/>
            <person name="Turk M."/>
            <person name="Zajc J."/>
            <person name="Zalar P."/>
            <person name="Grube M."/>
            <person name="Sun H."/>
            <person name="Han J."/>
            <person name="Sharma A."/>
            <person name="Chiniquy J."/>
            <person name="Ngan C.Y."/>
            <person name="Lipzen A."/>
            <person name="Barry K."/>
            <person name="Grigoriev I.V."/>
            <person name="Gunde-Cimerman N."/>
        </authorList>
    </citation>
    <scope>NUCLEOTIDE SEQUENCE [LARGE SCALE GENOMIC DNA]</scope>
    <source>
        <strain evidence="3 4">CBS 147.97</strain>
    </source>
</reference>
<dbReference type="PANTHER" id="PTHR45657">
    <property type="entry name" value="CRAL-TRIO DOMAIN-CONTAINING PROTEIN YKL091C-RELATED"/>
    <property type="match status" value="1"/>
</dbReference>
<dbReference type="STRING" id="1043004.A0A074WDI0"/>
<dbReference type="InterPro" id="IPR001251">
    <property type="entry name" value="CRAL-TRIO_dom"/>
</dbReference>
<feature type="domain" description="CRAL-TRIO" evidence="2">
    <location>
        <begin position="101"/>
        <end position="292"/>
    </location>
</feature>
<dbReference type="HOGENOM" id="CLU_014001_4_2_1"/>
<evidence type="ECO:0000313" key="4">
    <source>
        <dbReference type="Proteomes" id="UP000027730"/>
    </source>
</evidence>
<dbReference type="OrthoDB" id="30289at2759"/>
<dbReference type="SMART" id="SM01100">
    <property type="entry name" value="CRAL_TRIO_N"/>
    <property type="match status" value="1"/>
</dbReference>
<dbReference type="AlphaFoldDB" id="A0A074WDI0"/>
<dbReference type="RefSeq" id="XP_013423663.1">
    <property type="nucleotide sequence ID" value="XM_013568209.1"/>
</dbReference>
<dbReference type="Gene3D" id="1.10.8.20">
    <property type="entry name" value="N-terminal domain of phosphatidylinositol transfer protein sec14p"/>
    <property type="match status" value="1"/>
</dbReference>
<dbReference type="PROSITE" id="PS50191">
    <property type="entry name" value="CRAL_TRIO"/>
    <property type="match status" value="1"/>
</dbReference>
<sequence>MSGPELQRFESYQYPATHVGHLNPGQEKALLAFKELCQEKGYYNPTGRPNGLPSHDDETMLRYLRARKFVPSEAFGQFKDTEDWRKDIQLDKLYDTIDINEYEQTRVLYPQWTGRQDRRGIPVYTFEVAHLNSKAISAYEASTTTKNSAVQSKVPAKMLRLFALYENLTNFVLPLCSEMNNRPFPETPVSQSSNIVDISNVGLRQFWNLKAHMQDASQLATAHYPETLDRIFIIGAPSFFPTVWSWVKKWFDPITVSKIFILSKQDQYATLSKYIDPENIPEKYGGKLKYNFGDLPNIDPDLHNLLQWTAPHKLNGMDTIPSGPIRWVATPTGDRVALALGSENGKPRNRQVAIAKASQHTAPAAPAAGQQDAALYRTTSGQHTHPPSPPNGQKAVAPPTYGNGSTTLPVREQHQVQSTQTSANQPSTDRTGTSGTSYIAQSHTHAHGTLADGTPDKREGTFGDTYGVNEPNTIGQAPKEHPMPEAEVPQATYVDQAKEVAGQAYSTAASVGASALAAVGYGTKEENKEMVEEQPPKKAEDPRVDAMGDRSVEEYLRGQYESPAAAKAKQMQQERGPVAQ</sequence>
<protein>
    <submittedName>
        <fullName evidence="3">CRAL/TRIO domain-containing protein</fullName>
    </submittedName>
</protein>
<dbReference type="CDD" id="cd00170">
    <property type="entry name" value="SEC14"/>
    <property type="match status" value="1"/>
</dbReference>
<dbReference type="InterPro" id="IPR036865">
    <property type="entry name" value="CRAL-TRIO_dom_sf"/>
</dbReference>
<feature type="region of interest" description="Disordered" evidence="1">
    <location>
        <begin position="341"/>
        <end position="468"/>
    </location>
</feature>
<feature type="compositionally biased region" description="Polar residues" evidence="1">
    <location>
        <begin position="415"/>
        <end position="443"/>
    </location>
</feature>
<dbReference type="InterPro" id="IPR011074">
    <property type="entry name" value="CRAL/TRIO_N_dom"/>
</dbReference>
<dbReference type="Proteomes" id="UP000027730">
    <property type="component" value="Unassembled WGS sequence"/>
</dbReference>
<evidence type="ECO:0000256" key="1">
    <source>
        <dbReference type="SAM" id="MobiDB-lite"/>
    </source>
</evidence>
<dbReference type="SUPFAM" id="SSF46938">
    <property type="entry name" value="CRAL/TRIO N-terminal domain"/>
    <property type="match status" value="1"/>
</dbReference>
<dbReference type="InterPro" id="IPR036273">
    <property type="entry name" value="CRAL/TRIO_N_dom_sf"/>
</dbReference>
<evidence type="ECO:0000259" key="2">
    <source>
        <dbReference type="PROSITE" id="PS50191"/>
    </source>
</evidence>
<dbReference type="EMBL" id="KL584721">
    <property type="protein sequence ID" value="KEQ69594.1"/>
    <property type="molecule type" value="Genomic_DNA"/>
</dbReference>
<accession>A0A074WDI0</accession>
<evidence type="ECO:0000313" key="3">
    <source>
        <dbReference type="EMBL" id="KEQ69594.1"/>
    </source>
</evidence>
<feature type="compositionally biased region" description="Basic and acidic residues" evidence="1">
    <location>
        <begin position="524"/>
        <end position="556"/>
    </location>
</feature>
<feature type="compositionally biased region" description="Low complexity" evidence="1">
    <location>
        <begin position="355"/>
        <end position="374"/>
    </location>
</feature>
<organism evidence="3 4">
    <name type="scientific">Aureobasidium namibiae CBS 147.97</name>
    <dbReference type="NCBI Taxonomy" id="1043004"/>
    <lineage>
        <taxon>Eukaryota</taxon>
        <taxon>Fungi</taxon>
        <taxon>Dikarya</taxon>
        <taxon>Ascomycota</taxon>
        <taxon>Pezizomycotina</taxon>
        <taxon>Dothideomycetes</taxon>
        <taxon>Dothideomycetidae</taxon>
        <taxon>Dothideales</taxon>
        <taxon>Saccotheciaceae</taxon>
        <taxon>Aureobasidium</taxon>
    </lineage>
</organism>
<gene>
    <name evidence="3" type="ORF">M436DRAFT_55841</name>
</gene>
<proteinExistence type="predicted"/>
<dbReference type="Gene3D" id="3.40.525.10">
    <property type="entry name" value="CRAL-TRIO lipid binding domain"/>
    <property type="match status" value="1"/>
</dbReference>
<dbReference type="Pfam" id="PF03765">
    <property type="entry name" value="CRAL_TRIO_N"/>
    <property type="match status" value="1"/>
</dbReference>
<feature type="region of interest" description="Disordered" evidence="1">
    <location>
        <begin position="524"/>
        <end position="580"/>
    </location>
</feature>
<dbReference type="InterPro" id="IPR051026">
    <property type="entry name" value="PI/PC_transfer"/>
</dbReference>
<dbReference type="Pfam" id="PF00650">
    <property type="entry name" value="CRAL_TRIO"/>
    <property type="match status" value="1"/>
</dbReference>
<dbReference type="GeneID" id="25412212"/>
<dbReference type="PANTHER" id="PTHR45657:SF3">
    <property type="entry name" value="TRANSPORTER, PUTATIVE (AFU_ORTHOLOGUE AFUA_5G09260)-RELATED"/>
    <property type="match status" value="1"/>
</dbReference>
<keyword evidence="4" id="KW-1185">Reference proteome</keyword>
<dbReference type="SMART" id="SM00516">
    <property type="entry name" value="SEC14"/>
    <property type="match status" value="1"/>
</dbReference>
<dbReference type="SUPFAM" id="SSF52087">
    <property type="entry name" value="CRAL/TRIO domain"/>
    <property type="match status" value="1"/>
</dbReference>
<name>A0A074WDI0_9PEZI</name>